<evidence type="ECO:0000313" key="18">
    <source>
        <dbReference type="EMBL" id="ABR57013.1"/>
    </source>
</evidence>
<dbReference type="Pfam" id="PF00512">
    <property type="entry name" value="HisKA"/>
    <property type="match status" value="1"/>
</dbReference>
<dbReference type="FunFam" id="1.10.287.130:FF:000001">
    <property type="entry name" value="Two-component sensor histidine kinase"/>
    <property type="match status" value="1"/>
</dbReference>
<dbReference type="Pfam" id="PF17202">
    <property type="entry name" value="sCache_3_3"/>
    <property type="match status" value="1"/>
</dbReference>
<dbReference type="SMART" id="SM00304">
    <property type="entry name" value="HAMP"/>
    <property type="match status" value="1"/>
</dbReference>
<dbReference type="RefSeq" id="WP_011974145.1">
    <property type="nucleotide sequence ID" value="NC_009635.1"/>
</dbReference>
<dbReference type="KEGG" id="mae:Maeo_1437"/>
<evidence type="ECO:0000256" key="9">
    <source>
        <dbReference type="ARBA" id="ARBA00022777"/>
    </source>
</evidence>
<evidence type="ECO:0000256" key="6">
    <source>
        <dbReference type="ARBA" id="ARBA00022679"/>
    </source>
</evidence>
<dbReference type="GO" id="GO:0000155">
    <property type="term" value="F:phosphorelay sensor kinase activity"/>
    <property type="evidence" value="ECO:0007669"/>
    <property type="project" value="InterPro"/>
</dbReference>
<protein>
    <recommendedName>
        <fullName evidence="3">histidine kinase</fullName>
        <ecNumber evidence="3">2.7.13.3</ecNumber>
    </recommendedName>
</protein>
<evidence type="ECO:0000256" key="11">
    <source>
        <dbReference type="ARBA" id="ARBA00022989"/>
    </source>
</evidence>
<proteinExistence type="predicted"/>
<dbReference type="EMBL" id="CP000743">
    <property type="protein sequence ID" value="ABR57013.1"/>
    <property type="molecule type" value="Genomic_DNA"/>
</dbReference>
<dbReference type="Gene3D" id="3.30.565.10">
    <property type="entry name" value="Histidine kinase-like ATPase, C-terminal domain"/>
    <property type="match status" value="1"/>
</dbReference>
<dbReference type="InterPro" id="IPR004358">
    <property type="entry name" value="Sig_transdc_His_kin-like_C"/>
</dbReference>
<feature type="transmembrane region" description="Helical" evidence="15">
    <location>
        <begin position="321"/>
        <end position="344"/>
    </location>
</feature>
<dbReference type="AlphaFoldDB" id="A6UWZ1"/>
<sequence>MGEIPKIRKFGTKLTIYSIIVALIPVVILGVVSSHTITQTMNEQAQDKINTDLYAAEEFMGHNLDKLSSICEYTVNSPDLLENMKNKNIKNLKNILLLTKKSSDADFVTLFDNTGNVVLRSNNNNYGDKELSDHIKKVLNGSNVTATIILDENTVKKENLENKTIIYIFDKGDFVPLDMENKSIEYRGLALVSIKPIYDNNTGEIMGALMISKVLNKDTYIVDKIKATTKDTSTIFLGGLRISTNVQENHERAIGTFVSQNVYEQVIKKGEIYYGRAFVVDDWYLTAYKPIKDDNNNIIGMIYVGVPEKPFIALQDKIKHIILWVGLVAFLMALVVSVIINSTITRPIKKLKKGVEMMGKGDYNFRVNINSNDEFEELAHAFNKMADEIKSSQEKLKKQAEKLEISYNELKKLDKFKSEIISIVSHELRTPLTSIKGYVELVLDGTMGTINESQKRCLEIANENIDRLKRLIDNMLDLSKIERGELKMDISKVNLNDIVQNVVHSLKPLADGKNIKIINKVEPITANLDKDKITGVLTNLIENAIKFSPVNENVTIEAFKENNMVHITVKDNGPGIPKSELTKIFDIFYQVNSSAKRIKSGSGLGLAICKSIVESHGGKIWVESKFGKESTFHILLPLDK</sequence>
<dbReference type="InterPro" id="IPR003660">
    <property type="entry name" value="HAMP_dom"/>
</dbReference>
<dbReference type="CDD" id="cd06225">
    <property type="entry name" value="HAMP"/>
    <property type="match status" value="1"/>
</dbReference>
<dbReference type="Gene3D" id="3.30.450.20">
    <property type="entry name" value="PAS domain"/>
    <property type="match status" value="1"/>
</dbReference>
<keyword evidence="9 18" id="KW-0418">Kinase</keyword>
<evidence type="ECO:0000256" key="10">
    <source>
        <dbReference type="ARBA" id="ARBA00022840"/>
    </source>
</evidence>
<dbReference type="GO" id="GO:0005886">
    <property type="term" value="C:plasma membrane"/>
    <property type="evidence" value="ECO:0007669"/>
    <property type="project" value="UniProtKB-SubCell"/>
</dbReference>
<feature type="coiled-coil region" evidence="14">
    <location>
        <begin position="382"/>
        <end position="413"/>
    </location>
</feature>
<dbReference type="Proteomes" id="UP000001106">
    <property type="component" value="Chromosome"/>
</dbReference>
<dbReference type="EC" id="2.7.13.3" evidence="3"/>
<dbReference type="Pfam" id="PF00672">
    <property type="entry name" value="HAMP"/>
    <property type="match status" value="1"/>
</dbReference>
<dbReference type="Gene3D" id="6.10.340.10">
    <property type="match status" value="1"/>
</dbReference>
<comment type="subcellular location">
    <subcellularLocation>
        <location evidence="2">Cell membrane</location>
        <topology evidence="2">Multi-pass membrane protein</topology>
    </subcellularLocation>
</comment>
<dbReference type="CDD" id="cd00075">
    <property type="entry name" value="HATPase"/>
    <property type="match status" value="1"/>
</dbReference>
<accession>A6UWZ1</accession>
<keyword evidence="14" id="KW-0175">Coiled coil</keyword>
<dbReference type="SMART" id="SM00387">
    <property type="entry name" value="HATPase_c"/>
    <property type="match status" value="1"/>
</dbReference>
<dbReference type="InterPro" id="IPR003594">
    <property type="entry name" value="HATPase_dom"/>
</dbReference>
<feature type="domain" description="HAMP" evidence="17">
    <location>
        <begin position="342"/>
        <end position="394"/>
    </location>
</feature>
<organism evidence="18 19">
    <name type="scientific">Methanococcus aeolicus (strain ATCC BAA-1280 / DSM 17508 / OCM 812 / Nankai-3)</name>
    <dbReference type="NCBI Taxonomy" id="419665"/>
    <lineage>
        <taxon>Archaea</taxon>
        <taxon>Methanobacteriati</taxon>
        <taxon>Methanobacteriota</taxon>
        <taxon>Methanomada group</taxon>
        <taxon>Methanococci</taxon>
        <taxon>Methanococcales</taxon>
        <taxon>Methanococcaceae</taxon>
        <taxon>Methanococcus</taxon>
    </lineage>
</organism>
<dbReference type="SUPFAM" id="SSF158472">
    <property type="entry name" value="HAMP domain-like"/>
    <property type="match status" value="1"/>
</dbReference>
<dbReference type="PANTHER" id="PTHR45528">
    <property type="entry name" value="SENSOR HISTIDINE KINASE CPXA"/>
    <property type="match status" value="1"/>
</dbReference>
<dbReference type="InterPro" id="IPR003661">
    <property type="entry name" value="HisK_dim/P_dom"/>
</dbReference>
<dbReference type="InterPro" id="IPR050398">
    <property type="entry name" value="HssS/ArlS-like"/>
</dbReference>
<keyword evidence="12" id="KW-0902">Two-component regulatory system</keyword>
<dbReference type="PANTHER" id="PTHR45528:SF1">
    <property type="entry name" value="SENSOR HISTIDINE KINASE CPXA"/>
    <property type="match status" value="1"/>
</dbReference>
<evidence type="ECO:0000256" key="1">
    <source>
        <dbReference type="ARBA" id="ARBA00000085"/>
    </source>
</evidence>
<evidence type="ECO:0000256" key="8">
    <source>
        <dbReference type="ARBA" id="ARBA00022741"/>
    </source>
</evidence>
<dbReference type="Gene3D" id="1.10.287.130">
    <property type="match status" value="1"/>
</dbReference>
<keyword evidence="4" id="KW-1003">Cell membrane</keyword>
<keyword evidence="6 18" id="KW-0808">Transferase</keyword>
<evidence type="ECO:0000256" key="13">
    <source>
        <dbReference type="ARBA" id="ARBA00023136"/>
    </source>
</evidence>
<dbReference type="InterPro" id="IPR033463">
    <property type="entry name" value="sCache_3"/>
</dbReference>
<comment type="catalytic activity">
    <reaction evidence="1">
        <text>ATP + protein L-histidine = ADP + protein N-phospho-L-histidine.</text>
        <dbReference type="EC" id="2.7.13.3"/>
    </reaction>
</comment>
<dbReference type="InterPro" id="IPR005467">
    <property type="entry name" value="His_kinase_dom"/>
</dbReference>
<evidence type="ECO:0000256" key="15">
    <source>
        <dbReference type="SAM" id="Phobius"/>
    </source>
</evidence>
<keyword evidence="7 15" id="KW-0812">Transmembrane</keyword>
<dbReference type="FunFam" id="3.30.565.10:FF:000006">
    <property type="entry name" value="Sensor histidine kinase WalK"/>
    <property type="match status" value="1"/>
</dbReference>
<dbReference type="GO" id="GO:0005524">
    <property type="term" value="F:ATP binding"/>
    <property type="evidence" value="ECO:0007669"/>
    <property type="project" value="UniProtKB-KW"/>
</dbReference>
<name>A6UWZ1_META3</name>
<feature type="coiled-coil region" evidence="14">
    <location>
        <begin position="451"/>
        <end position="478"/>
    </location>
</feature>
<evidence type="ECO:0000313" key="19">
    <source>
        <dbReference type="Proteomes" id="UP000001106"/>
    </source>
</evidence>
<evidence type="ECO:0000256" key="5">
    <source>
        <dbReference type="ARBA" id="ARBA00022553"/>
    </source>
</evidence>
<dbReference type="eggNOG" id="arCOG02358">
    <property type="taxonomic scope" value="Archaea"/>
</dbReference>
<evidence type="ECO:0000256" key="4">
    <source>
        <dbReference type="ARBA" id="ARBA00022475"/>
    </source>
</evidence>
<dbReference type="SMART" id="SM00388">
    <property type="entry name" value="HisKA"/>
    <property type="match status" value="1"/>
</dbReference>
<dbReference type="SUPFAM" id="SSF103190">
    <property type="entry name" value="Sensory domain-like"/>
    <property type="match status" value="1"/>
</dbReference>
<dbReference type="eggNOG" id="arCOG02322">
    <property type="taxonomic scope" value="Archaea"/>
</dbReference>
<feature type="domain" description="Histidine kinase" evidence="16">
    <location>
        <begin position="423"/>
        <end position="640"/>
    </location>
</feature>
<reference evidence="18" key="1">
    <citation type="submission" date="2007-06" db="EMBL/GenBank/DDBJ databases">
        <title>Complete sequence of Methanococcus aeolicus Nankai-3.</title>
        <authorList>
            <consortium name="US DOE Joint Genome Institute"/>
            <person name="Copeland A."/>
            <person name="Lucas S."/>
            <person name="Lapidus A."/>
            <person name="Barry K."/>
            <person name="Glavina del Rio T."/>
            <person name="Dalin E."/>
            <person name="Tice H."/>
            <person name="Pitluck S."/>
            <person name="Chain P."/>
            <person name="Malfatti S."/>
            <person name="Shin M."/>
            <person name="Vergez L."/>
            <person name="Schmutz J."/>
            <person name="Larimer F."/>
            <person name="Land M."/>
            <person name="Hauser L."/>
            <person name="Kyrpides N."/>
            <person name="Lykidis A."/>
            <person name="Sieprawska-Lupa M."/>
            <person name="Whitman W.B."/>
            <person name="Richardson P."/>
        </authorList>
    </citation>
    <scope>NUCLEOTIDE SEQUENCE [LARGE SCALE GENOMIC DNA]</scope>
    <source>
        <strain evidence="18">Nankai-3</strain>
    </source>
</reference>
<evidence type="ECO:0000259" key="16">
    <source>
        <dbReference type="PROSITE" id="PS50109"/>
    </source>
</evidence>
<keyword evidence="10" id="KW-0067">ATP-binding</keyword>
<feature type="transmembrane region" description="Helical" evidence="15">
    <location>
        <begin position="14"/>
        <end position="32"/>
    </location>
</feature>
<evidence type="ECO:0000256" key="12">
    <source>
        <dbReference type="ARBA" id="ARBA00023012"/>
    </source>
</evidence>
<dbReference type="SUPFAM" id="SSF55874">
    <property type="entry name" value="ATPase domain of HSP90 chaperone/DNA topoisomerase II/histidine kinase"/>
    <property type="match status" value="1"/>
</dbReference>
<dbReference type="CDD" id="cd00082">
    <property type="entry name" value="HisKA"/>
    <property type="match status" value="1"/>
</dbReference>
<dbReference type="PROSITE" id="PS50885">
    <property type="entry name" value="HAMP"/>
    <property type="match status" value="1"/>
</dbReference>
<dbReference type="OrthoDB" id="342253at2157"/>
<evidence type="ECO:0000259" key="17">
    <source>
        <dbReference type="PROSITE" id="PS50885"/>
    </source>
</evidence>
<gene>
    <name evidence="18" type="ordered locus">Maeo_1437</name>
</gene>
<dbReference type="InterPro" id="IPR036890">
    <property type="entry name" value="HATPase_C_sf"/>
</dbReference>
<dbReference type="InterPro" id="IPR029151">
    <property type="entry name" value="Sensor-like_sf"/>
</dbReference>
<dbReference type="STRING" id="419665.Maeo_1437"/>
<dbReference type="SUPFAM" id="SSF47384">
    <property type="entry name" value="Homodimeric domain of signal transducing histidine kinase"/>
    <property type="match status" value="1"/>
</dbReference>
<dbReference type="PROSITE" id="PS50109">
    <property type="entry name" value="HIS_KIN"/>
    <property type="match status" value="1"/>
</dbReference>
<dbReference type="GeneID" id="5326528"/>
<dbReference type="PRINTS" id="PR00344">
    <property type="entry name" value="BCTRLSENSOR"/>
</dbReference>
<evidence type="ECO:0000256" key="3">
    <source>
        <dbReference type="ARBA" id="ARBA00012438"/>
    </source>
</evidence>
<keyword evidence="5" id="KW-0597">Phosphoprotein</keyword>
<dbReference type="Pfam" id="PF02518">
    <property type="entry name" value="HATPase_c"/>
    <property type="match status" value="1"/>
</dbReference>
<evidence type="ECO:0000256" key="7">
    <source>
        <dbReference type="ARBA" id="ARBA00022692"/>
    </source>
</evidence>
<keyword evidence="19" id="KW-1185">Reference proteome</keyword>
<keyword evidence="11 15" id="KW-1133">Transmembrane helix</keyword>
<evidence type="ECO:0000256" key="2">
    <source>
        <dbReference type="ARBA" id="ARBA00004651"/>
    </source>
</evidence>
<keyword evidence="8" id="KW-0547">Nucleotide-binding</keyword>
<keyword evidence="13 15" id="KW-0472">Membrane</keyword>
<evidence type="ECO:0000256" key="14">
    <source>
        <dbReference type="SAM" id="Coils"/>
    </source>
</evidence>
<dbReference type="InterPro" id="IPR036097">
    <property type="entry name" value="HisK_dim/P_sf"/>
</dbReference>
<dbReference type="HOGENOM" id="CLU_000445_89_6_2"/>